<dbReference type="PROSITE" id="PS01225">
    <property type="entry name" value="CTCK_2"/>
    <property type="match status" value="1"/>
</dbReference>
<gene>
    <name evidence="7" type="ORF">MAR_033029</name>
</gene>
<dbReference type="SUPFAM" id="SSF57603">
    <property type="entry name" value="FnI-like domain"/>
    <property type="match status" value="1"/>
</dbReference>
<dbReference type="PROSITE" id="PS00222">
    <property type="entry name" value="IGFBP_N_1"/>
    <property type="match status" value="1"/>
</dbReference>
<feature type="domain" description="CTCK" evidence="5">
    <location>
        <begin position="170"/>
        <end position="243"/>
    </location>
</feature>
<organism evidence="7 8">
    <name type="scientific">Mya arenaria</name>
    <name type="common">Soft-shell clam</name>
    <dbReference type="NCBI Taxonomy" id="6604"/>
    <lineage>
        <taxon>Eukaryota</taxon>
        <taxon>Metazoa</taxon>
        <taxon>Spiralia</taxon>
        <taxon>Lophotrochozoa</taxon>
        <taxon>Mollusca</taxon>
        <taxon>Bivalvia</taxon>
        <taxon>Autobranchia</taxon>
        <taxon>Heteroconchia</taxon>
        <taxon>Euheterodonta</taxon>
        <taxon>Imparidentia</taxon>
        <taxon>Neoheterodontei</taxon>
        <taxon>Myida</taxon>
        <taxon>Myoidea</taxon>
        <taxon>Myidae</taxon>
        <taxon>Mya</taxon>
    </lineage>
</organism>
<dbReference type="Proteomes" id="UP001164746">
    <property type="component" value="Chromosome 17"/>
</dbReference>
<dbReference type="PANTHER" id="PTHR11348:SF17">
    <property type="entry name" value="CCN"/>
    <property type="match status" value="1"/>
</dbReference>
<dbReference type="EMBL" id="CP111028">
    <property type="protein sequence ID" value="WAR30487.1"/>
    <property type="molecule type" value="Genomic_DNA"/>
</dbReference>
<dbReference type="SMART" id="SM00214">
    <property type="entry name" value="VWC"/>
    <property type="match status" value="1"/>
</dbReference>
<dbReference type="SUPFAM" id="SSF57184">
    <property type="entry name" value="Growth factor receptor domain"/>
    <property type="match status" value="1"/>
</dbReference>
<dbReference type="InterPro" id="IPR006207">
    <property type="entry name" value="Cys_knot_C"/>
</dbReference>
<keyword evidence="1" id="KW-0732">Signal</keyword>
<dbReference type="InterPro" id="IPR050941">
    <property type="entry name" value="CCN"/>
</dbReference>
<dbReference type="Pfam" id="PF00219">
    <property type="entry name" value="IGFBP"/>
    <property type="match status" value="1"/>
</dbReference>
<evidence type="ECO:0000259" key="6">
    <source>
        <dbReference type="PROSITE" id="PS51323"/>
    </source>
</evidence>
<accession>A0ABY7G7U1</accession>
<evidence type="ECO:0000259" key="5">
    <source>
        <dbReference type="PROSITE" id="PS01225"/>
    </source>
</evidence>
<evidence type="ECO:0000256" key="1">
    <source>
        <dbReference type="ARBA" id="ARBA00022729"/>
    </source>
</evidence>
<evidence type="ECO:0000256" key="2">
    <source>
        <dbReference type="ARBA" id="ARBA00023157"/>
    </source>
</evidence>
<keyword evidence="8" id="KW-1185">Reference proteome</keyword>
<evidence type="ECO:0000256" key="4">
    <source>
        <dbReference type="SAM" id="MobiDB-lite"/>
    </source>
</evidence>
<sequence>MSYPLSRYSLLVCRYPCTCPVRELTCVDGVSIVKDGCGCCYMCAHQQGDSCSVKDVCDVKHDLICDMSVGDVPGTGVCKSNTSKPCWVEGVRYSDGKQFKPECSRQCTCQNGNYGCVHLRPRLMEVAGQCCRQWTCEGQERRTASSGSDANEHKATSIQSSEPSCTKKGCTPTERLGRQHIRYADCISVKDWNLKFCTTCKKRRCCYPRKERTRRLEFQCGSSRRETFDFMWIKSCRCDKQCYEHAPVTGGKAKRGKRRRRFRQGYSNYYKS</sequence>
<keyword evidence="2" id="KW-1015">Disulfide bond</keyword>
<dbReference type="InterPro" id="IPR017891">
    <property type="entry name" value="Insulin_GF-bd_Cys-rich_CS"/>
</dbReference>
<proteinExistence type="predicted"/>
<dbReference type="PROSITE" id="PS51323">
    <property type="entry name" value="IGFBP_N_2"/>
    <property type="match status" value="1"/>
</dbReference>
<protein>
    <submittedName>
        <fullName evidence="7">CCN4-like protein</fullName>
    </submittedName>
</protein>
<evidence type="ECO:0000256" key="3">
    <source>
        <dbReference type="PROSITE-ProRule" id="PRU00039"/>
    </source>
</evidence>
<name>A0ABY7G7U1_MYAAR</name>
<feature type="region of interest" description="Disordered" evidence="4">
    <location>
        <begin position="143"/>
        <end position="170"/>
    </location>
</feature>
<dbReference type="SMART" id="SM00041">
    <property type="entry name" value="CT"/>
    <property type="match status" value="1"/>
</dbReference>
<reference evidence="7" key="1">
    <citation type="submission" date="2022-11" db="EMBL/GenBank/DDBJ databases">
        <title>Centuries of genome instability and evolution in soft-shell clam transmissible cancer (bioRxiv).</title>
        <authorList>
            <person name="Hart S.F.M."/>
            <person name="Yonemitsu M.A."/>
            <person name="Giersch R.M."/>
            <person name="Beal B.F."/>
            <person name="Arriagada G."/>
            <person name="Davis B.W."/>
            <person name="Ostrander E.A."/>
            <person name="Goff S.P."/>
            <person name="Metzger M.J."/>
        </authorList>
    </citation>
    <scope>NUCLEOTIDE SEQUENCE</scope>
    <source>
        <strain evidence="7">MELC-2E11</strain>
        <tissue evidence="7">Siphon/mantle</tissue>
    </source>
</reference>
<dbReference type="InterPro" id="IPR009030">
    <property type="entry name" value="Growth_fac_rcpt_cys_sf"/>
</dbReference>
<feature type="domain" description="IGFBP N-terminal" evidence="6">
    <location>
        <begin position="9"/>
        <end position="81"/>
    </location>
</feature>
<dbReference type="SMART" id="SM00121">
    <property type="entry name" value="IB"/>
    <property type="match status" value="1"/>
</dbReference>
<evidence type="ECO:0000313" key="7">
    <source>
        <dbReference type="EMBL" id="WAR30487.1"/>
    </source>
</evidence>
<dbReference type="InterPro" id="IPR000867">
    <property type="entry name" value="IGFBP-like"/>
</dbReference>
<evidence type="ECO:0000313" key="8">
    <source>
        <dbReference type="Proteomes" id="UP001164746"/>
    </source>
</evidence>
<comment type="caution">
    <text evidence="3">Lacks conserved residue(s) required for the propagation of feature annotation.</text>
</comment>
<dbReference type="InterPro" id="IPR001007">
    <property type="entry name" value="VWF_dom"/>
</dbReference>
<dbReference type="PANTHER" id="PTHR11348">
    <property type="entry name" value="CONNECTIVE TISSUE GROWTH FACTOR-RELATED"/>
    <property type="match status" value="1"/>
</dbReference>